<keyword evidence="4" id="KW-0125">Carotenoid biosynthesis</keyword>
<dbReference type="Pfam" id="PF18916">
    <property type="entry name" value="Lycopene_cyc"/>
    <property type="match status" value="2"/>
</dbReference>
<organism evidence="10 11">
    <name type="scientific">Faecalibacter bovis</name>
    <dbReference type="NCBI Taxonomy" id="2898187"/>
    <lineage>
        <taxon>Bacteria</taxon>
        <taxon>Pseudomonadati</taxon>
        <taxon>Bacteroidota</taxon>
        <taxon>Flavobacteriia</taxon>
        <taxon>Flavobacteriales</taxon>
        <taxon>Weeksellaceae</taxon>
        <taxon>Faecalibacter</taxon>
    </lineage>
</organism>
<reference evidence="11" key="2">
    <citation type="submission" date="2021-04" db="EMBL/GenBank/DDBJ databases">
        <title>Taxonomy of Flavobacteriaceae bacterium ZY171143.</title>
        <authorList>
            <person name="Li F."/>
        </authorList>
    </citation>
    <scope>NUCLEOTIDE SEQUENCE [LARGE SCALE GENOMIC DNA]</scope>
    <source>
        <strain evidence="11">ZY171143</strain>
    </source>
</reference>
<evidence type="ECO:0000256" key="3">
    <source>
        <dbReference type="ARBA" id="ARBA00022692"/>
    </source>
</evidence>
<keyword evidence="6 8" id="KW-0472">Membrane</keyword>
<keyword evidence="7" id="KW-0413">Isomerase</keyword>
<evidence type="ECO:0000313" key="11">
    <source>
        <dbReference type="Proteomes" id="UP000672011"/>
    </source>
</evidence>
<evidence type="ECO:0000313" key="10">
    <source>
        <dbReference type="EMBL" id="QTV05265.1"/>
    </source>
</evidence>
<feature type="transmembrane region" description="Helical" evidence="8">
    <location>
        <begin position="31"/>
        <end position="52"/>
    </location>
</feature>
<comment type="pathway">
    <text evidence="2">Carotenoid biosynthesis.</text>
</comment>
<evidence type="ECO:0000256" key="1">
    <source>
        <dbReference type="ARBA" id="ARBA00004141"/>
    </source>
</evidence>
<feature type="transmembrane region" description="Helical" evidence="8">
    <location>
        <begin position="161"/>
        <end position="182"/>
    </location>
</feature>
<keyword evidence="5 8" id="KW-1133">Transmembrane helix</keyword>
<evidence type="ECO:0000256" key="8">
    <source>
        <dbReference type="SAM" id="Phobius"/>
    </source>
</evidence>
<protein>
    <submittedName>
        <fullName evidence="10">Lycopene cyclase domain-containing protein</fullName>
    </submittedName>
</protein>
<name>A0ABX7XBM7_9FLAO</name>
<feature type="transmembrane region" description="Helical" evidence="8">
    <location>
        <begin position="108"/>
        <end position="126"/>
    </location>
</feature>
<feature type="transmembrane region" description="Helical" evidence="8">
    <location>
        <begin position="6"/>
        <end position="22"/>
    </location>
</feature>
<evidence type="ECO:0000256" key="6">
    <source>
        <dbReference type="ARBA" id="ARBA00023136"/>
    </source>
</evidence>
<feature type="domain" description="Lycopene cyclase" evidence="9">
    <location>
        <begin position="3"/>
        <end position="96"/>
    </location>
</feature>
<dbReference type="NCBIfam" id="TIGR03462">
    <property type="entry name" value="CarR_dom_SF"/>
    <property type="match status" value="2"/>
</dbReference>
<keyword evidence="11" id="KW-1185">Reference proteome</keyword>
<dbReference type="EMBL" id="CP072842">
    <property type="protein sequence ID" value="QTV05265.1"/>
    <property type="molecule type" value="Genomic_DNA"/>
</dbReference>
<sequence>MENYTYLLINFFTIIICFIYSFDKRIKFSRYFLTFLISCTIVAIPFILWDAWFTKIGIWWFNDTYLIGLRILGLPLEELLFFYCIPFSCIFTYYCLTRFFNLNWANGFNNIICFVTIIVCVVVGLLNFDKTYTLVTAILTTLTIIYLHLITRTPWIGQASLIYSILMLGFFPVNGILTGTGLENPIVNYNPNEFLNFRIGTIPIEDAVYGYSLFLWNIYFFKFFKNKMK</sequence>
<feature type="transmembrane region" description="Helical" evidence="8">
    <location>
        <begin position="132"/>
        <end position="149"/>
    </location>
</feature>
<dbReference type="Proteomes" id="UP000672011">
    <property type="component" value="Chromosome"/>
</dbReference>
<evidence type="ECO:0000259" key="9">
    <source>
        <dbReference type="Pfam" id="PF18916"/>
    </source>
</evidence>
<comment type="subcellular location">
    <subcellularLocation>
        <location evidence="1">Membrane</location>
        <topology evidence="1">Multi-pass membrane protein</topology>
    </subcellularLocation>
</comment>
<accession>A0ABX7XBM7</accession>
<evidence type="ECO:0000256" key="5">
    <source>
        <dbReference type="ARBA" id="ARBA00022989"/>
    </source>
</evidence>
<feature type="domain" description="Lycopene cyclase" evidence="9">
    <location>
        <begin position="129"/>
        <end position="224"/>
    </location>
</feature>
<feature type="transmembrane region" description="Helical" evidence="8">
    <location>
        <begin position="202"/>
        <end position="221"/>
    </location>
</feature>
<evidence type="ECO:0000256" key="7">
    <source>
        <dbReference type="ARBA" id="ARBA00023235"/>
    </source>
</evidence>
<keyword evidence="3 8" id="KW-0812">Transmembrane</keyword>
<gene>
    <name evidence="10" type="ORF">J9309_10835</name>
</gene>
<dbReference type="InterPro" id="IPR017825">
    <property type="entry name" value="Lycopene_cyclase_dom"/>
</dbReference>
<evidence type="ECO:0000256" key="4">
    <source>
        <dbReference type="ARBA" id="ARBA00022746"/>
    </source>
</evidence>
<reference evidence="10 11" key="1">
    <citation type="journal article" date="2021" name="Int. J. Syst. Evol. Microbiol.">
        <title>Faecalibacter bovis sp. nov., isolated from cow faeces.</title>
        <authorList>
            <person name="Li F."/>
            <person name="Zhao W."/>
            <person name="Hong Q."/>
            <person name="Shao Q."/>
            <person name="Song J."/>
            <person name="Yang S."/>
        </authorList>
    </citation>
    <scope>NUCLEOTIDE SEQUENCE [LARGE SCALE GENOMIC DNA]</scope>
    <source>
        <strain evidence="10 11">ZY171143</strain>
    </source>
</reference>
<feature type="transmembrane region" description="Helical" evidence="8">
    <location>
        <begin position="79"/>
        <end position="96"/>
    </location>
</feature>
<proteinExistence type="predicted"/>
<evidence type="ECO:0000256" key="2">
    <source>
        <dbReference type="ARBA" id="ARBA00004829"/>
    </source>
</evidence>